<dbReference type="SUPFAM" id="SSF53623">
    <property type="entry name" value="MurD-like peptide ligases, catalytic domain"/>
    <property type="match status" value="1"/>
</dbReference>
<keyword evidence="10" id="KW-0460">Magnesium</keyword>
<evidence type="ECO:0000256" key="1">
    <source>
        <dbReference type="ARBA" id="ARBA00004752"/>
    </source>
</evidence>
<evidence type="ECO:0000256" key="4">
    <source>
        <dbReference type="ARBA" id="ARBA00022598"/>
    </source>
</evidence>
<dbReference type="InterPro" id="IPR004101">
    <property type="entry name" value="Mur_ligase_C"/>
</dbReference>
<evidence type="ECO:0000256" key="3">
    <source>
        <dbReference type="ARBA" id="ARBA00022490"/>
    </source>
</evidence>
<sequence length="475" mass="52054">MLLSELVKNWPCTVRGSVGIEVEGITEHSCSVKENYVFVARKGAHADGFLHVDEAISRGAVAIILDRNIPAGYVRKKGVTWITVPDGRQFISHASANLAGNPSDSLTVIAVTGTNGKTTVTHFIAQLLRLHGEKAAVIGTTGIFMNDYKIHCSVPEMTTLPADYLHPLLKDCLNAGMSYVVMEASSLGLSSGRLDHCTIDIGVFLNIGIDHYEEHGSKEAYIEAKKKLATLANRLIVNADDLQCVSLVGKTSKQLEFYNMNMIQGKTILPENYPNLPGKHNRSNAFAAVSVLTMLGYDLKETLVLSRQLELPEGRLQRISKDDLTVYVDYAHTPDALQTILLSLIEENEGTTITTVFGCGGNRDRSKRPQMGEVAATCSSKVIITSDNPRNEDPLFIINDILKGTIFHMEKVSIEPDRKKAIQKAIAEATEGEIILIAGKGHEKTQQIGSTQHHFCDIEVAKQCLDDKIFGIRTE</sequence>
<evidence type="ECO:0000256" key="6">
    <source>
        <dbReference type="ARBA" id="ARBA00022840"/>
    </source>
</evidence>
<evidence type="ECO:0000256" key="8">
    <source>
        <dbReference type="ARBA" id="ARBA00022984"/>
    </source>
</evidence>
<comment type="pathway">
    <text evidence="1 10">Cell wall biogenesis; peptidoglycan biosynthesis.</text>
</comment>
<dbReference type="NCBIfam" id="NF001126">
    <property type="entry name" value="PRK00139.1-4"/>
    <property type="match status" value="1"/>
</dbReference>
<feature type="binding site" evidence="10">
    <location>
        <begin position="387"/>
        <end position="390"/>
    </location>
    <ligand>
        <name>meso-2,6-diaminopimelate</name>
        <dbReference type="ChEBI" id="CHEBI:57791"/>
    </ligand>
</feature>
<keyword evidence="9 10" id="KW-0961">Cell wall biogenesis/degradation</keyword>
<dbReference type="GO" id="GO:0008765">
    <property type="term" value="F:UDP-N-acetylmuramoylalanyl-D-glutamate-2,6-diaminopimelate ligase activity"/>
    <property type="evidence" value="ECO:0007669"/>
    <property type="project" value="UniProtKB-EC"/>
</dbReference>
<comment type="catalytic activity">
    <reaction evidence="10">
        <text>UDP-N-acetyl-alpha-D-muramoyl-L-alanyl-D-glutamate + meso-2,6-diaminopimelate + ATP = UDP-N-acetyl-alpha-D-muramoyl-L-alanyl-gamma-D-glutamyl-meso-2,6-diaminopimelate + ADP + phosphate + H(+)</text>
        <dbReference type="Rhea" id="RHEA:23676"/>
        <dbReference type="ChEBI" id="CHEBI:15378"/>
        <dbReference type="ChEBI" id="CHEBI:30616"/>
        <dbReference type="ChEBI" id="CHEBI:43474"/>
        <dbReference type="ChEBI" id="CHEBI:57791"/>
        <dbReference type="ChEBI" id="CHEBI:83900"/>
        <dbReference type="ChEBI" id="CHEBI:83905"/>
        <dbReference type="ChEBI" id="CHEBI:456216"/>
        <dbReference type="EC" id="6.3.2.13"/>
    </reaction>
</comment>
<comment type="similarity">
    <text evidence="2 10">Belongs to the MurCDEF family. MurE subfamily.</text>
</comment>
<dbReference type="Gene3D" id="3.40.1190.10">
    <property type="entry name" value="Mur-like, catalytic domain"/>
    <property type="match status" value="1"/>
</dbReference>
<dbReference type="SUPFAM" id="SSF53244">
    <property type="entry name" value="MurD-like peptide ligases, peptide-binding domain"/>
    <property type="match status" value="1"/>
</dbReference>
<dbReference type="Proteomes" id="UP000626786">
    <property type="component" value="Unassembled WGS sequence"/>
</dbReference>
<keyword evidence="6 10" id="KW-0067">ATP-binding</keyword>
<keyword evidence="5 10" id="KW-0547">Nucleotide-binding</keyword>
<comment type="cofactor">
    <cofactor evidence="10">
        <name>Mg(2+)</name>
        <dbReference type="ChEBI" id="CHEBI:18420"/>
    </cofactor>
</comment>
<feature type="binding site" evidence="10">
    <location>
        <position position="363"/>
    </location>
    <ligand>
        <name>meso-2,6-diaminopimelate</name>
        <dbReference type="ChEBI" id="CHEBI:57791"/>
    </ligand>
</feature>
<feature type="domain" description="Mur ligase C-terminal" evidence="11">
    <location>
        <begin position="314"/>
        <end position="441"/>
    </location>
</feature>
<dbReference type="InterPro" id="IPR036565">
    <property type="entry name" value="Mur-like_cat_sf"/>
</dbReference>
<feature type="binding site" evidence="10">
    <location>
        <position position="185"/>
    </location>
    <ligand>
        <name>UDP-N-acetyl-alpha-D-muramoyl-L-alanyl-D-glutamate</name>
        <dbReference type="ChEBI" id="CHEBI:83900"/>
    </ligand>
</feature>
<keyword evidence="10" id="KW-0131">Cell cycle</keyword>
<dbReference type="Pfam" id="PF02875">
    <property type="entry name" value="Mur_ligase_C"/>
    <property type="match status" value="1"/>
</dbReference>
<feature type="binding site" evidence="10">
    <location>
        <position position="439"/>
    </location>
    <ligand>
        <name>meso-2,6-diaminopimelate</name>
        <dbReference type="ChEBI" id="CHEBI:57791"/>
    </ligand>
</feature>
<dbReference type="InterPro" id="IPR035911">
    <property type="entry name" value="MurE/MurF_N"/>
</dbReference>
<evidence type="ECO:0000256" key="10">
    <source>
        <dbReference type="HAMAP-Rule" id="MF_00208"/>
    </source>
</evidence>
<comment type="caution">
    <text evidence="13">The sequence shown here is derived from an EMBL/GenBank/DDBJ whole genome shotgun (WGS) entry which is preliminary data.</text>
</comment>
<evidence type="ECO:0000256" key="5">
    <source>
        <dbReference type="ARBA" id="ARBA00022741"/>
    </source>
</evidence>
<feature type="binding site" evidence="10">
    <location>
        <position position="443"/>
    </location>
    <ligand>
        <name>meso-2,6-diaminopimelate</name>
        <dbReference type="ChEBI" id="CHEBI:57791"/>
    </ligand>
</feature>
<feature type="binding site" evidence="10">
    <location>
        <position position="29"/>
    </location>
    <ligand>
        <name>UDP-N-acetyl-alpha-D-muramoyl-L-alanyl-D-glutamate</name>
        <dbReference type="ChEBI" id="CHEBI:83900"/>
    </ligand>
</feature>
<dbReference type="RefSeq" id="WP_191693059.1">
    <property type="nucleotide sequence ID" value="NZ_JACSQN010000002.1"/>
</dbReference>
<evidence type="ECO:0000259" key="12">
    <source>
        <dbReference type="Pfam" id="PF08245"/>
    </source>
</evidence>
<dbReference type="PANTHER" id="PTHR23135:SF4">
    <property type="entry name" value="UDP-N-ACETYLMURAMOYL-L-ALANYL-D-GLUTAMATE--2,6-DIAMINOPIMELATE LIGASE MURE HOMOLOG, CHLOROPLASTIC"/>
    <property type="match status" value="1"/>
</dbReference>
<evidence type="ECO:0000313" key="14">
    <source>
        <dbReference type="Proteomes" id="UP000626786"/>
    </source>
</evidence>
<gene>
    <name evidence="10" type="primary">murE</name>
    <name evidence="13" type="ORF">H9649_02390</name>
</gene>
<dbReference type="InterPro" id="IPR005761">
    <property type="entry name" value="UDP-N-AcMur-Glu-dNH2Pim_ligase"/>
</dbReference>
<evidence type="ECO:0000259" key="11">
    <source>
        <dbReference type="Pfam" id="PF02875"/>
    </source>
</evidence>
<evidence type="ECO:0000256" key="7">
    <source>
        <dbReference type="ARBA" id="ARBA00022960"/>
    </source>
</evidence>
<keyword evidence="10" id="KW-0132">Cell division</keyword>
<dbReference type="SUPFAM" id="SSF63418">
    <property type="entry name" value="MurE/MurF N-terminal domain"/>
    <property type="match status" value="1"/>
</dbReference>
<reference evidence="13 14" key="1">
    <citation type="submission" date="2020-08" db="EMBL/GenBank/DDBJ databases">
        <title>A Genomic Blueprint of the Chicken Gut Microbiome.</title>
        <authorList>
            <person name="Gilroy R."/>
            <person name="Ravi A."/>
            <person name="Getino M."/>
            <person name="Pursley I."/>
            <person name="Horton D.L."/>
            <person name="Alikhan N.-F."/>
            <person name="Baker D."/>
            <person name="Gharbi K."/>
            <person name="Hall N."/>
            <person name="Watson M."/>
            <person name="Adriaenssens E.M."/>
            <person name="Foster-Nyarko E."/>
            <person name="Jarju S."/>
            <person name="Secka A."/>
            <person name="Antonio M."/>
            <person name="Oren A."/>
            <person name="Chaudhuri R."/>
            <person name="La Ragione R.M."/>
            <person name="Hildebrand F."/>
            <person name="Pallen M.J."/>
        </authorList>
    </citation>
    <scope>NUCLEOTIDE SEQUENCE [LARGE SCALE GENOMIC DNA]</scope>
    <source>
        <strain evidence="13 14">Sa2YVA2</strain>
    </source>
</reference>
<comment type="PTM">
    <text evidence="10">Carboxylation is probably crucial for Mg(2+) binding and, consequently, for the gamma-phosphate positioning of ATP.</text>
</comment>
<feature type="binding site" evidence="10">
    <location>
        <begin position="113"/>
        <end position="119"/>
    </location>
    <ligand>
        <name>ATP</name>
        <dbReference type="ChEBI" id="CHEBI:30616"/>
    </ligand>
</feature>
<evidence type="ECO:0000313" key="13">
    <source>
        <dbReference type="EMBL" id="MBD7983416.1"/>
    </source>
</evidence>
<dbReference type="InterPro" id="IPR018109">
    <property type="entry name" value="Folylpolyglutamate_synth_CS"/>
</dbReference>
<accession>A0ABR8U5W2</accession>
<dbReference type="EC" id="6.3.2.13" evidence="10"/>
<comment type="caution">
    <text evidence="10">Lacks conserved residue(s) required for the propagation of feature annotation.</text>
</comment>
<dbReference type="PANTHER" id="PTHR23135">
    <property type="entry name" value="MUR LIGASE FAMILY MEMBER"/>
    <property type="match status" value="1"/>
</dbReference>
<keyword evidence="4 10" id="KW-0436">Ligase</keyword>
<proteinExistence type="inferred from homology"/>
<feature type="modified residue" description="N6-carboxylysine" evidence="10">
    <location>
        <position position="225"/>
    </location>
</feature>
<keyword evidence="7 10" id="KW-0133">Cell shape</keyword>
<dbReference type="EMBL" id="JACSQN010000002">
    <property type="protein sequence ID" value="MBD7983416.1"/>
    <property type="molecule type" value="Genomic_DNA"/>
</dbReference>
<dbReference type="Gene3D" id="3.40.1390.10">
    <property type="entry name" value="MurE/MurF, N-terminal domain"/>
    <property type="match status" value="1"/>
</dbReference>
<feature type="binding site" evidence="10">
    <location>
        <position position="193"/>
    </location>
    <ligand>
        <name>UDP-N-acetyl-alpha-D-muramoyl-L-alanyl-D-glutamate</name>
        <dbReference type="ChEBI" id="CHEBI:83900"/>
    </ligand>
</feature>
<comment type="function">
    <text evidence="10">Catalyzes the addition of meso-diaminopimelic acid to the nucleotide precursor UDP-N-acetylmuramoyl-L-alanyl-D-glutamate (UMAG) in the biosynthesis of bacterial cell-wall peptidoglycan.</text>
</comment>
<feature type="short sequence motif" description="Meso-diaminopimelate recognition motif" evidence="10">
    <location>
        <begin position="387"/>
        <end position="390"/>
    </location>
</feature>
<dbReference type="InterPro" id="IPR036615">
    <property type="entry name" value="Mur_ligase_C_dom_sf"/>
</dbReference>
<dbReference type="PROSITE" id="PS01011">
    <property type="entry name" value="FOLYLPOLYGLU_SYNT_1"/>
    <property type="match status" value="1"/>
</dbReference>
<dbReference type="HAMAP" id="MF_00208">
    <property type="entry name" value="MurE"/>
    <property type="match status" value="1"/>
</dbReference>
<evidence type="ECO:0000256" key="2">
    <source>
        <dbReference type="ARBA" id="ARBA00005898"/>
    </source>
</evidence>
<feature type="binding site" evidence="10">
    <location>
        <begin position="158"/>
        <end position="159"/>
    </location>
    <ligand>
        <name>UDP-N-acetyl-alpha-D-muramoyl-L-alanyl-D-glutamate</name>
        <dbReference type="ChEBI" id="CHEBI:83900"/>
    </ligand>
</feature>
<protein>
    <recommendedName>
        <fullName evidence="10">UDP-N-acetylmuramoyl-L-alanyl-D-glutamate--2,6-diaminopimelate ligase</fullName>
        <ecNumber evidence="10">6.3.2.13</ecNumber>
    </recommendedName>
    <alternativeName>
        <fullName evidence="10">Meso-A2pm-adding enzyme</fullName>
    </alternativeName>
    <alternativeName>
        <fullName evidence="10">Meso-diaminopimelate-adding enzyme</fullName>
    </alternativeName>
    <alternativeName>
        <fullName evidence="10">UDP-MurNAc-L-Ala-D-Glu:meso-diaminopimelate ligase</fullName>
    </alternativeName>
    <alternativeName>
        <fullName evidence="10">UDP-MurNAc-tripeptide synthetase</fullName>
    </alternativeName>
    <alternativeName>
        <fullName evidence="10">UDP-N-acetylmuramyl-tripeptide synthetase</fullName>
    </alternativeName>
</protein>
<keyword evidence="8 10" id="KW-0573">Peptidoglycan synthesis</keyword>
<dbReference type="InterPro" id="IPR013221">
    <property type="entry name" value="Mur_ligase_cen"/>
</dbReference>
<name>A0ABR8U5W2_9BACL</name>
<keyword evidence="3 10" id="KW-0963">Cytoplasm</keyword>
<keyword evidence="14" id="KW-1185">Reference proteome</keyword>
<dbReference type="Pfam" id="PF08245">
    <property type="entry name" value="Mur_ligase_M"/>
    <property type="match status" value="1"/>
</dbReference>
<feature type="domain" description="Mur ligase central" evidence="12">
    <location>
        <begin position="111"/>
        <end position="253"/>
    </location>
</feature>
<dbReference type="Gene3D" id="3.90.190.20">
    <property type="entry name" value="Mur ligase, C-terminal domain"/>
    <property type="match status" value="1"/>
</dbReference>
<comment type="subcellular location">
    <subcellularLocation>
        <location evidence="10">Cytoplasm</location>
    </subcellularLocation>
</comment>
<evidence type="ECO:0000256" key="9">
    <source>
        <dbReference type="ARBA" id="ARBA00023316"/>
    </source>
</evidence>
<organism evidence="13 14">
    <name type="scientific">Sporosarcina quadrami</name>
    <dbReference type="NCBI Taxonomy" id="2762234"/>
    <lineage>
        <taxon>Bacteria</taxon>
        <taxon>Bacillati</taxon>
        <taxon>Bacillota</taxon>
        <taxon>Bacilli</taxon>
        <taxon>Bacillales</taxon>
        <taxon>Caryophanaceae</taxon>
        <taxon>Sporosarcina</taxon>
    </lineage>
</organism>